<dbReference type="PANTHER" id="PTHR30518:SF2">
    <property type="entry name" value="ENDOLYTIC MUREIN TRANSGLYCOSYLASE"/>
    <property type="match status" value="1"/>
</dbReference>
<evidence type="ECO:0000313" key="9">
    <source>
        <dbReference type="Proteomes" id="UP000198517"/>
    </source>
</evidence>
<sequence length="342" mass="39758">MKKLKKIIYLLFIAFAAFFGYKVYVNFFTSNIIKSGYIYIPHGATLEQVSDSLKPFVKNISRFQKAALKGRLEGRIKPGRYKINENDNNYNIVQLIKLGQQTPENFRIIDYGSVYEMVGRVTKKTEIDSAKFVKTLDSIAQSKGLLNAEDLKPYFFVDTYKFFWTVKPSKFFNLFWNEYNKFWTPERKAKADALGLTRAQIYALASIVYKESGGAPNEQKTIAGLYLNRYKKQMKLQSDPTVIYAIDKENHFQKKRIKRVYYKYLGIDSPYNTYKFAGLPPGPICIVDKNTLEAVLNAEDNKYIYMCADPERPGHHKFTDSDKEHAENAKAYQQWLNKKQIK</sequence>
<keyword evidence="4 7" id="KW-0472">Membrane</keyword>
<dbReference type="STRING" id="1071918.SAMN05421544_10461"/>
<dbReference type="Gene3D" id="3.30.160.60">
    <property type="entry name" value="Classic Zinc Finger"/>
    <property type="match status" value="1"/>
</dbReference>
<dbReference type="Proteomes" id="UP000198517">
    <property type="component" value="Unassembled WGS sequence"/>
</dbReference>
<evidence type="ECO:0000256" key="5">
    <source>
        <dbReference type="ARBA" id="ARBA00023239"/>
    </source>
</evidence>
<comment type="similarity">
    <text evidence="7">Belongs to the transglycosylase MltG family.</text>
</comment>
<keyword evidence="9" id="KW-1185">Reference proteome</keyword>
<comment type="subcellular location">
    <subcellularLocation>
        <location evidence="7">Cell membrane</location>
        <topology evidence="7">Single-pass membrane protein</topology>
    </subcellularLocation>
</comment>
<accession>A0A1G7AQG8</accession>
<feature type="transmembrane region" description="Helical" evidence="7">
    <location>
        <begin position="7"/>
        <end position="25"/>
    </location>
</feature>
<evidence type="ECO:0000256" key="1">
    <source>
        <dbReference type="ARBA" id="ARBA00022475"/>
    </source>
</evidence>
<evidence type="ECO:0000256" key="3">
    <source>
        <dbReference type="ARBA" id="ARBA00022989"/>
    </source>
</evidence>
<comment type="function">
    <text evidence="7">Functions as a peptidoglycan terminase that cleaves nascent peptidoglycan strands endolytically to terminate their elongation.</text>
</comment>
<dbReference type="GO" id="GO:0008932">
    <property type="term" value="F:lytic endotransglycosylase activity"/>
    <property type="evidence" value="ECO:0007669"/>
    <property type="project" value="UniProtKB-UniRule"/>
</dbReference>
<dbReference type="GO" id="GO:0005886">
    <property type="term" value="C:plasma membrane"/>
    <property type="evidence" value="ECO:0007669"/>
    <property type="project" value="UniProtKB-SubCell"/>
</dbReference>
<dbReference type="GO" id="GO:0071555">
    <property type="term" value="P:cell wall organization"/>
    <property type="evidence" value="ECO:0007669"/>
    <property type="project" value="UniProtKB-KW"/>
</dbReference>
<reference evidence="8 9" key="1">
    <citation type="submission" date="2016-10" db="EMBL/GenBank/DDBJ databases">
        <authorList>
            <person name="de Groot N.N."/>
        </authorList>
    </citation>
    <scope>NUCLEOTIDE SEQUENCE [LARGE SCALE GENOMIC DNA]</scope>
    <source>
        <strain evidence="8 9">DSM 24015</strain>
    </source>
</reference>
<keyword evidence="5 7" id="KW-0456">Lyase</keyword>
<comment type="catalytic activity">
    <reaction evidence="7">
        <text>a peptidoglycan chain = a peptidoglycan chain with N-acetyl-1,6-anhydromuramyl-[peptide] at the reducing end + a peptidoglycan chain with N-acetylglucosamine at the non-reducing end.</text>
        <dbReference type="EC" id="4.2.2.29"/>
    </reaction>
</comment>
<protein>
    <recommendedName>
        <fullName evidence="7">Endolytic murein transglycosylase</fullName>
        <ecNumber evidence="7">4.2.2.29</ecNumber>
    </recommendedName>
    <alternativeName>
        <fullName evidence="7">Peptidoglycan lytic transglycosylase</fullName>
    </alternativeName>
    <alternativeName>
        <fullName evidence="7">Peptidoglycan polymerization terminase</fullName>
    </alternativeName>
</protein>
<dbReference type="InterPro" id="IPR003770">
    <property type="entry name" value="MLTG-like"/>
</dbReference>
<dbReference type="RefSeq" id="WP_092736108.1">
    <property type="nucleotide sequence ID" value="NZ_FNAS01000004.1"/>
</dbReference>
<dbReference type="Pfam" id="PF02618">
    <property type="entry name" value="YceG"/>
    <property type="match status" value="1"/>
</dbReference>
<gene>
    <name evidence="7" type="primary">mltG</name>
    <name evidence="8" type="ORF">SAMN05421544_10461</name>
</gene>
<keyword evidence="2 7" id="KW-0812">Transmembrane</keyword>
<name>A0A1G7AQG8_9FLAO</name>
<keyword evidence="6 7" id="KW-0961">Cell wall biogenesis/degradation</keyword>
<feature type="site" description="Important for catalytic activity" evidence="7">
    <location>
        <position position="211"/>
    </location>
</feature>
<dbReference type="HAMAP" id="MF_02065">
    <property type="entry name" value="MltG"/>
    <property type="match status" value="1"/>
</dbReference>
<proteinExistence type="inferred from homology"/>
<dbReference type="PANTHER" id="PTHR30518">
    <property type="entry name" value="ENDOLYTIC MUREIN TRANSGLYCOSYLASE"/>
    <property type="match status" value="1"/>
</dbReference>
<dbReference type="NCBIfam" id="TIGR00247">
    <property type="entry name" value="endolytic transglycosylase MltG"/>
    <property type="match status" value="1"/>
</dbReference>
<dbReference type="EC" id="4.2.2.29" evidence="7"/>
<evidence type="ECO:0000256" key="2">
    <source>
        <dbReference type="ARBA" id="ARBA00022692"/>
    </source>
</evidence>
<dbReference type="OrthoDB" id="9814591at2"/>
<organism evidence="8 9">
    <name type="scientific">Riemerella columbipharyngis</name>
    <dbReference type="NCBI Taxonomy" id="1071918"/>
    <lineage>
        <taxon>Bacteria</taxon>
        <taxon>Pseudomonadati</taxon>
        <taxon>Bacteroidota</taxon>
        <taxon>Flavobacteriia</taxon>
        <taxon>Flavobacteriales</taxon>
        <taxon>Weeksellaceae</taxon>
        <taxon>Riemerella</taxon>
    </lineage>
</organism>
<dbReference type="AlphaFoldDB" id="A0A1G7AQG8"/>
<dbReference type="EMBL" id="FNAS01000004">
    <property type="protein sequence ID" value="SDE17144.1"/>
    <property type="molecule type" value="Genomic_DNA"/>
</dbReference>
<evidence type="ECO:0000256" key="7">
    <source>
        <dbReference type="HAMAP-Rule" id="MF_02065"/>
    </source>
</evidence>
<evidence type="ECO:0000256" key="6">
    <source>
        <dbReference type="ARBA" id="ARBA00023316"/>
    </source>
</evidence>
<dbReference type="GO" id="GO:0009252">
    <property type="term" value="P:peptidoglycan biosynthetic process"/>
    <property type="evidence" value="ECO:0007669"/>
    <property type="project" value="UniProtKB-UniRule"/>
</dbReference>
<evidence type="ECO:0000313" key="8">
    <source>
        <dbReference type="EMBL" id="SDE17144.1"/>
    </source>
</evidence>
<keyword evidence="3 7" id="KW-1133">Transmembrane helix</keyword>
<evidence type="ECO:0000256" key="4">
    <source>
        <dbReference type="ARBA" id="ARBA00023136"/>
    </source>
</evidence>
<keyword evidence="1 7" id="KW-1003">Cell membrane</keyword>